<keyword evidence="3" id="KW-1185">Reference proteome</keyword>
<accession>A0A2P6FE23</accession>
<dbReference type="GO" id="GO:0016787">
    <property type="term" value="F:hydrolase activity"/>
    <property type="evidence" value="ECO:0007669"/>
    <property type="project" value="UniProtKB-KW"/>
</dbReference>
<dbReference type="Proteomes" id="UP000031565">
    <property type="component" value="Unassembled WGS sequence"/>
</dbReference>
<dbReference type="Pfam" id="PF00561">
    <property type="entry name" value="Abhydrolase_1"/>
    <property type="match status" value="1"/>
</dbReference>
<protein>
    <submittedName>
        <fullName evidence="2">Alpha/beta hydrolase family</fullName>
    </submittedName>
</protein>
<evidence type="ECO:0000313" key="3">
    <source>
        <dbReference type="Proteomes" id="UP000031565"/>
    </source>
</evidence>
<name>A0A2P6FE23_9MOLU</name>
<evidence type="ECO:0000313" key="2">
    <source>
        <dbReference type="EMBL" id="PQM31614.1"/>
    </source>
</evidence>
<reference evidence="2 3" key="1">
    <citation type="journal article" date="2015" name="MBio">
        <title>Genome sequence of the Drosophila melanogaster male-killing Spiroplasma strain MSRO endosymbiont.</title>
        <authorList>
            <person name="Paredes J.C."/>
            <person name="Herren J.K."/>
            <person name="Schupfer F."/>
            <person name="Marin R."/>
            <person name="Claverol S."/>
            <person name="Kuo C.H."/>
            <person name="Lemaitre B."/>
            <person name="Beven L."/>
        </authorList>
    </citation>
    <scope>NUCLEOTIDE SEQUENCE [LARGE SCALE GENOMIC DNA]</scope>
    <source>
        <strain evidence="2 3">MSRO</strain>
    </source>
</reference>
<feature type="domain" description="AB hydrolase-1" evidence="1">
    <location>
        <begin position="133"/>
        <end position="241"/>
    </location>
</feature>
<dbReference type="InterPro" id="IPR000073">
    <property type="entry name" value="AB_hydrolase_1"/>
</dbReference>
<dbReference type="EMBL" id="JTLV02000001">
    <property type="protein sequence ID" value="PQM31614.1"/>
    <property type="molecule type" value="Genomic_DNA"/>
</dbReference>
<dbReference type="PANTHER" id="PTHR43358:SF4">
    <property type="entry name" value="ALPHA_BETA HYDROLASE FOLD-1 DOMAIN-CONTAINING PROTEIN"/>
    <property type="match status" value="1"/>
</dbReference>
<sequence length="360" mass="42769">MAKKHDEELDLYDLAHGRELITDHSYRIVDDEHLKDYMSNNALYIKLFYAFHDKRILLTHQTWWKKTNDLEAYCKKYITDLTKRLRIEEMALTPAELEQKWDLQEYDIHGYEDVLLKAISIRSWVKNDNNKKWVVVVHGLNSHKFRAIFFGLIYLRLGYNILVFDQRNHSESTTKITTMGYYEKHDLAAVVNFLQTTIDPKLKELNFHGWSMGTFVIMEYLKLAFVKNKLIKSAILDSTISNLNALYRYYTLKINVNYYDHYYAIRRYAIDTRGYDPEQINPGENLEQLAKLPVLYLLNKKDHATPYVMGLEAYQNKRSYERKKISSRVVFNCDHVRGIYYNPPHYLATITAFITNAKRK</sequence>
<dbReference type="SUPFAM" id="SSF53474">
    <property type="entry name" value="alpha/beta-Hydrolases"/>
    <property type="match status" value="1"/>
</dbReference>
<dbReference type="AlphaFoldDB" id="A0A2P6FE23"/>
<dbReference type="OrthoDB" id="384284at2"/>
<dbReference type="InterPro" id="IPR029058">
    <property type="entry name" value="AB_hydrolase_fold"/>
</dbReference>
<dbReference type="InterPro" id="IPR052920">
    <property type="entry name" value="DNA-binding_regulatory"/>
</dbReference>
<dbReference type="PANTHER" id="PTHR43358">
    <property type="entry name" value="ALPHA/BETA-HYDROLASE"/>
    <property type="match status" value="1"/>
</dbReference>
<dbReference type="RefSeq" id="WP_040093670.1">
    <property type="nucleotide sequence ID" value="NZ_CM020866.1"/>
</dbReference>
<comment type="caution">
    <text evidence="2">The sequence shown here is derived from an EMBL/GenBank/DDBJ whole genome shotgun (WGS) entry which is preliminary data.</text>
</comment>
<gene>
    <name evidence="2" type="ORF">SMSRO_SF014570</name>
</gene>
<evidence type="ECO:0000259" key="1">
    <source>
        <dbReference type="Pfam" id="PF00561"/>
    </source>
</evidence>
<keyword evidence="2" id="KW-0378">Hydrolase</keyword>
<dbReference type="STRING" id="2138.SMSRO_v1c13810"/>
<dbReference type="Gene3D" id="3.40.50.1820">
    <property type="entry name" value="alpha/beta hydrolase"/>
    <property type="match status" value="1"/>
</dbReference>
<organism evidence="2 3">
    <name type="scientific">Spiroplasma poulsonii</name>
    <dbReference type="NCBI Taxonomy" id="2138"/>
    <lineage>
        <taxon>Bacteria</taxon>
        <taxon>Bacillati</taxon>
        <taxon>Mycoplasmatota</taxon>
        <taxon>Mollicutes</taxon>
        <taxon>Entomoplasmatales</taxon>
        <taxon>Spiroplasmataceae</taxon>
        <taxon>Spiroplasma</taxon>
    </lineage>
</organism>
<proteinExistence type="predicted"/>